<reference evidence="1 2" key="1">
    <citation type="submission" date="2024-11" db="EMBL/GenBank/DDBJ databases">
        <authorList>
            <person name="Heng Y.C."/>
            <person name="Lim A.C.H."/>
            <person name="Lee J.K.Y."/>
            <person name="Kittelmann S."/>
        </authorList>
    </citation>
    <scope>NUCLEOTIDE SEQUENCE [LARGE SCALE GENOMIC DNA]</scope>
    <source>
        <strain evidence="1 2">WILCCON 0269</strain>
    </source>
</reference>
<gene>
    <name evidence="1" type="ORF">ACJDU8_08985</name>
</gene>
<evidence type="ECO:0000313" key="1">
    <source>
        <dbReference type="EMBL" id="MFL0195694.1"/>
    </source>
</evidence>
<evidence type="ECO:0000313" key="2">
    <source>
        <dbReference type="Proteomes" id="UP001623660"/>
    </source>
</evidence>
<keyword evidence="2" id="KW-1185">Reference proteome</keyword>
<name>A0ABW8SI47_9CLOT</name>
<protein>
    <submittedName>
        <fullName evidence="1">Uncharacterized protein</fullName>
    </submittedName>
</protein>
<dbReference type="Proteomes" id="UP001623660">
    <property type="component" value="Unassembled WGS sequence"/>
</dbReference>
<dbReference type="EMBL" id="JBJHZX010000011">
    <property type="protein sequence ID" value="MFL0195694.1"/>
    <property type="molecule type" value="Genomic_DNA"/>
</dbReference>
<dbReference type="RefSeq" id="WP_406791813.1">
    <property type="nucleotide sequence ID" value="NZ_JBJHZX010000011.1"/>
</dbReference>
<comment type="caution">
    <text evidence="1">The sequence shown here is derived from an EMBL/GenBank/DDBJ whole genome shotgun (WGS) entry which is preliminary data.</text>
</comment>
<accession>A0ABW8SI47</accession>
<proteinExistence type="predicted"/>
<sequence length="63" mass="7616">MSIVNDNINKTIDWVKEELGKIDADDWYIWVILSKEKEYLLGTEIIYVEEEYEKFEICINIEK</sequence>
<organism evidence="1 2">
    <name type="scientific">Candidatus Clostridium eludens</name>
    <dbReference type="NCBI Taxonomy" id="3381663"/>
    <lineage>
        <taxon>Bacteria</taxon>
        <taxon>Bacillati</taxon>
        <taxon>Bacillota</taxon>
        <taxon>Clostridia</taxon>
        <taxon>Eubacteriales</taxon>
        <taxon>Clostridiaceae</taxon>
        <taxon>Clostridium</taxon>
    </lineage>
</organism>